<feature type="transmembrane region" description="Helical" evidence="1">
    <location>
        <begin position="6"/>
        <end position="29"/>
    </location>
</feature>
<keyword evidence="1" id="KW-0472">Membrane</keyword>
<proteinExistence type="predicted"/>
<dbReference type="Proteomes" id="UP000326354">
    <property type="component" value="Chromosome"/>
</dbReference>
<keyword evidence="1" id="KW-1133">Transmembrane helix</keyword>
<dbReference type="RefSeq" id="WP_151971487.1">
    <property type="nucleotide sequence ID" value="NZ_AP019860.1"/>
</dbReference>
<keyword evidence="3" id="KW-1185">Reference proteome</keyword>
<keyword evidence="1" id="KW-0812">Transmembrane</keyword>
<evidence type="ECO:0000256" key="1">
    <source>
        <dbReference type="SAM" id="Phobius"/>
    </source>
</evidence>
<dbReference type="EMBL" id="AP019860">
    <property type="protein sequence ID" value="BBM87470.1"/>
    <property type="molecule type" value="Genomic_DNA"/>
</dbReference>
<gene>
    <name evidence="2" type="ORF">UABAM_05879</name>
</gene>
<name>A0A5S9IUP3_UABAM</name>
<evidence type="ECO:0000313" key="3">
    <source>
        <dbReference type="Proteomes" id="UP000326354"/>
    </source>
</evidence>
<accession>A0A5S9IUP3</accession>
<dbReference type="AlphaFoldDB" id="A0A5S9IUP3"/>
<reference evidence="2 3" key="1">
    <citation type="submission" date="2019-08" db="EMBL/GenBank/DDBJ databases">
        <title>Complete genome sequence of Candidatus Uab amorphum.</title>
        <authorList>
            <person name="Shiratori T."/>
            <person name="Suzuki S."/>
            <person name="Kakizawa Y."/>
            <person name="Ishida K."/>
        </authorList>
    </citation>
    <scope>NUCLEOTIDE SEQUENCE [LARGE SCALE GENOMIC DNA]</scope>
    <source>
        <strain evidence="2 3">SRT547</strain>
    </source>
</reference>
<dbReference type="KEGG" id="uam:UABAM_05879"/>
<evidence type="ECO:0000313" key="2">
    <source>
        <dbReference type="EMBL" id="BBM87470.1"/>
    </source>
</evidence>
<organism evidence="2 3">
    <name type="scientific">Uabimicrobium amorphum</name>
    <dbReference type="NCBI Taxonomy" id="2596890"/>
    <lineage>
        <taxon>Bacteria</taxon>
        <taxon>Pseudomonadati</taxon>
        <taxon>Planctomycetota</taxon>
        <taxon>Candidatus Uabimicrobiia</taxon>
        <taxon>Candidatus Uabimicrobiales</taxon>
        <taxon>Candidatus Uabimicrobiaceae</taxon>
        <taxon>Candidatus Uabimicrobium</taxon>
    </lineage>
</organism>
<sequence>MKKKLVKLFVILITILSFVIIILLALGFYGKYQIQIDPLVVCTQTNDNHQQNRLLVSTTTFSIDKNATILLSGFSFRKNFEFAMFYKGLYTKKAYFVYTYLIDNDKKAIWSAFGGVCVLVNTN</sequence>
<protein>
    <submittedName>
        <fullName evidence="2">Uncharacterized protein</fullName>
    </submittedName>
</protein>